<accession>A0A8K0K3P2</accession>
<dbReference type="GO" id="GO:0016787">
    <property type="term" value="F:hydrolase activity"/>
    <property type="evidence" value="ECO:0007669"/>
    <property type="project" value="UniProtKB-KW"/>
</dbReference>
<evidence type="ECO:0000259" key="8">
    <source>
        <dbReference type="Pfam" id="PF17917"/>
    </source>
</evidence>
<feature type="domain" description="Reverse transcriptase RNase H-like" evidence="8">
    <location>
        <begin position="148"/>
        <end position="190"/>
    </location>
</feature>
<dbReference type="Pfam" id="PF17917">
    <property type="entry name" value="RT_RNaseH"/>
    <property type="match status" value="1"/>
</dbReference>
<organism evidence="9 10">
    <name type="scientific">Ladona fulva</name>
    <name type="common">Scarce chaser dragonfly</name>
    <name type="synonym">Libellula fulva</name>
    <dbReference type="NCBI Taxonomy" id="123851"/>
    <lineage>
        <taxon>Eukaryota</taxon>
        <taxon>Metazoa</taxon>
        <taxon>Ecdysozoa</taxon>
        <taxon>Arthropoda</taxon>
        <taxon>Hexapoda</taxon>
        <taxon>Insecta</taxon>
        <taxon>Pterygota</taxon>
        <taxon>Palaeoptera</taxon>
        <taxon>Odonata</taxon>
        <taxon>Epiprocta</taxon>
        <taxon>Anisoptera</taxon>
        <taxon>Libelluloidea</taxon>
        <taxon>Libellulidae</taxon>
        <taxon>Ladona</taxon>
    </lineage>
</organism>
<evidence type="ECO:0000256" key="6">
    <source>
        <dbReference type="ARBA" id="ARBA00022918"/>
    </source>
</evidence>
<comment type="caution">
    <text evidence="9">The sequence shown here is derived from an EMBL/GenBank/DDBJ whole genome shotgun (WGS) entry which is preliminary data.</text>
</comment>
<reference evidence="9" key="1">
    <citation type="submission" date="2013-04" db="EMBL/GenBank/DDBJ databases">
        <authorList>
            <person name="Qu J."/>
            <person name="Murali S.C."/>
            <person name="Bandaranaike D."/>
            <person name="Bellair M."/>
            <person name="Blankenburg K."/>
            <person name="Chao H."/>
            <person name="Dinh H."/>
            <person name="Doddapaneni H."/>
            <person name="Downs B."/>
            <person name="Dugan-Rocha S."/>
            <person name="Elkadiri S."/>
            <person name="Gnanaolivu R.D."/>
            <person name="Hernandez B."/>
            <person name="Javaid M."/>
            <person name="Jayaseelan J.C."/>
            <person name="Lee S."/>
            <person name="Li M."/>
            <person name="Ming W."/>
            <person name="Munidasa M."/>
            <person name="Muniz J."/>
            <person name="Nguyen L."/>
            <person name="Ongeri F."/>
            <person name="Osuji N."/>
            <person name="Pu L.-L."/>
            <person name="Puazo M."/>
            <person name="Qu C."/>
            <person name="Quiroz J."/>
            <person name="Raj R."/>
            <person name="Weissenberger G."/>
            <person name="Xin Y."/>
            <person name="Zou X."/>
            <person name="Han Y."/>
            <person name="Richards S."/>
            <person name="Worley K."/>
            <person name="Muzny D."/>
            <person name="Gibbs R."/>
        </authorList>
    </citation>
    <scope>NUCLEOTIDE SEQUENCE</scope>
    <source>
        <strain evidence="9">Sampled in the wild</strain>
    </source>
</reference>
<dbReference type="AlphaFoldDB" id="A0A8K0K3P2"/>
<dbReference type="PANTHER" id="PTHR46599">
    <property type="entry name" value="PIGGYBAC TRANSPOSABLE ELEMENT-DERIVED PROTEIN 4"/>
    <property type="match status" value="1"/>
</dbReference>
<evidence type="ECO:0000256" key="2">
    <source>
        <dbReference type="ARBA" id="ARBA00022695"/>
    </source>
</evidence>
<name>A0A8K0K3P2_LADFU</name>
<dbReference type="GO" id="GO:0004519">
    <property type="term" value="F:endonuclease activity"/>
    <property type="evidence" value="ECO:0007669"/>
    <property type="project" value="UniProtKB-KW"/>
</dbReference>
<dbReference type="EMBL" id="KZ308336">
    <property type="protein sequence ID" value="KAG8227732.1"/>
    <property type="molecule type" value="Genomic_DNA"/>
</dbReference>
<dbReference type="OrthoDB" id="7700397at2759"/>
<evidence type="ECO:0000256" key="3">
    <source>
        <dbReference type="ARBA" id="ARBA00022722"/>
    </source>
</evidence>
<protein>
    <recommendedName>
        <fullName evidence="11">PiggyBac transposable element-derived protein domain-containing protein</fullName>
    </recommendedName>
</protein>
<gene>
    <name evidence="9" type="ORF">J437_LFUL008570</name>
</gene>
<evidence type="ECO:0008006" key="11">
    <source>
        <dbReference type="Google" id="ProtNLM"/>
    </source>
</evidence>
<sequence>MGKKILKPNCVLDYNKRRDAVDKKDMILSSLELVRRTGILWHKNFFFMLWTCVFNAYVLHCVSNNKKIPMAKFHICLIREMVESYAGPKRRGGGRKSEEDVPLRLSGHHFPNHLVTSDACKSSLQHKACVVCKNKKTPKITPMSAILAIRNKYHANEQECLAIIWGIKCYRKYLSDRPFLLQMECSTMTW</sequence>
<keyword evidence="6" id="KW-0695">RNA-directed DNA polymerase</keyword>
<dbReference type="Proteomes" id="UP000792457">
    <property type="component" value="Unassembled WGS sequence"/>
</dbReference>
<feature type="domain" description="PiggyBac transposable element-derived protein" evidence="7">
    <location>
        <begin position="3"/>
        <end position="57"/>
    </location>
</feature>
<dbReference type="InterPro" id="IPR029526">
    <property type="entry name" value="PGBD"/>
</dbReference>
<reference evidence="9" key="2">
    <citation type="submission" date="2017-10" db="EMBL/GenBank/DDBJ databases">
        <title>Ladona fulva Genome sequencing and assembly.</title>
        <authorList>
            <person name="Murali S."/>
            <person name="Richards S."/>
            <person name="Bandaranaike D."/>
            <person name="Bellair M."/>
            <person name="Blankenburg K."/>
            <person name="Chao H."/>
            <person name="Dinh H."/>
            <person name="Doddapaneni H."/>
            <person name="Dugan-Rocha S."/>
            <person name="Elkadiri S."/>
            <person name="Gnanaolivu R."/>
            <person name="Hernandez B."/>
            <person name="Skinner E."/>
            <person name="Javaid M."/>
            <person name="Lee S."/>
            <person name="Li M."/>
            <person name="Ming W."/>
            <person name="Munidasa M."/>
            <person name="Muniz J."/>
            <person name="Nguyen L."/>
            <person name="Hughes D."/>
            <person name="Osuji N."/>
            <person name="Pu L.-L."/>
            <person name="Puazo M."/>
            <person name="Qu C."/>
            <person name="Quiroz J."/>
            <person name="Raj R."/>
            <person name="Weissenberger G."/>
            <person name="Xin Y."/>
            <person name="Zou X."/>
            <person name="Han Y."/>
            <person name="Worley K."/>
            <person name="Muzny D."/>
            <person name="Gibbs R."/>
        </authorList>
    </citation>
    <scope>NUCLEOTIDE SEQUENCE</scope>
    <source>
        <strain evidence="9">Sampled in the wild</strain>
    </source>
</reference>
<keyword evidence="1" id="KW-0808">Transferase</keyword>
<evidence type="ECO:0000313" key="10">
    <source>
        <dbReference type="Proteomes" id="UP000792457"/>
    </source>
</evidence>
<keyword evidence="4" id="KW-0255">Endonuclease</keyword>
<keyword evidence="5" id="KW-0378">Hydrolase</keyword>
<dbReference type="InterPro" id="IPR041373">
    <property type="entry name" value="RT_RNaseH"/>
</dbReference>
<evidence type="ECO:0000256" key="4">
    <source>
        <dbReference type="ARBA" id="ARBA00022759"/>
    </source>
</evidence>
<dbReference type="Pfam" id="PF13843">
    <property type="entry name" value="DDE_Tnp_1_7"/>
    <property type="match status" value="1"/>
</dbReference>
<proteinExistence type="predicted"/>
<keyword evidence="3" id="KW-0540">Nuclease</keyword>
<evidence type="ECO:0000256" key="1">
    <source>
        <dbReference type="ARBA" id="ARBA00022679"/>
    </source>
</evidence>
<dbReference type="PANTHER" id="PTHR46599:SF3">
    <property type="entry name" value="PIGGYBAC TRANSPOSABLE ELEMENT-DERIVED PROTEIN 4"/>
    <property type="match status" value="1"/>
</dbReference>
<evidence type="ECO:0000256" key="5">
    <source>
        <dbReference type="ARBA" id="ARBA00022801"/>
    </source>
</evidence>
<evidence type="ECO:0000313" key="9">
    <source>
        <dbReference type="EMBL" id="KAG8227732.1"/>
    </source>
</evidence>
<evidence type="ECO:0000259" key="7">
    <source>
        <dbReference type="Pfam" id="PF13843"/>
    </source>
</evidence>
<dbReference type="GO" id="GO:0003964">
    <property type="term" value="F:RNA-directed DNA polymerase activity"/>
    <property type="evidence" value="ECO:0007669"/>
    <property type="project" value="UniProtKB-KW"/>
</dbReference>
<keyword evidence="2" id="KW-0548">Nucleotidyltransferase</keyword>
<keyword evidence="10" id="KW-1185">Reference proteome</keyword>